<evidence type="ECO:0000256" key="2">
    <source>
        <dbReference type="SAM" id="MobiDB-lite"/>
    </source>
</evidence>
<reference evidence="3" key="1">
    <citation type="submission" date="2020-05" db="EMBL/GenBank/DDBJ databases">
        <title>Phylogenomic resolution of chytrid fungi.</title>
        <authorList>
            <person name="Stajich J.E."/>
            <person name="Amses K."/>
            <person name="Simmons R."/>
            <person name="Seto K."/>
            <person name="Myers J."/>
            <person name="Bonds A."/>
            <person name="Quandt C.A."/>
            <person name="Barry K."/>
            <person name="Liu P."/>
            <person name="Grigoriev I."/>
            <person name="Longcore J.E."/>
            <person name="James T.Y."/>
        </authorList>
    </citation>
    <scope>NUCLEOTIDE SEQUENCE</scope>
    <source>
        <strain evidence="3">JEL0379</strain>
    </source>
</reference>
<comment type="caution">
    <text evidence="3">The sequence shown here is derived from an EMBL/GenBank/DDBJ whole genome shotgun (WGS) entry which is preliminary data.</text>
</comment>
<feature type="coiled-coil region" evidence="1">
    <location>
        <begin position="876"/>
        <end position="910"/>
    </location>
</feature>
<name>A0AAD5XTK7_9FUNG</name>
<feature type="region of interest" description="Disordered" evidence="2">
    <location>
        <begin position="165"/>
        <end position="265"/>
    </location>
</feature>
<feature type="compositionally biased region" description="Polar residues" evidence="2">
    <location>
        <begin position="222"/>
        <end position="241"/>
    </location>
</feature>
<feature type="region of interest" description="Disordered" evidence="2">
    <location>
        <begin position="1"/>
        <end position="65"/>
    </location>
</feature>
<keyword evidence="4" id="KW-1185">Reference proteome</keyword>
<evidence type="ECO:0000256" key="1">
    <source>
        <dbReference type="SAM" id="Coils"/>
    </source>
</evidence>
<feature type="coiled-coil region" evidence="1">
    <location>
        <begin position="309"/>
        <end position="343"/>
    </location>
</feature>
<feature type="region of interest" description="Disordered" evidence="2">
    <location>
        <begin position="559"/>
        <end position="610"/>
    </location>
</feature>
<dbReference type="AlphaFoldDB" id="A0AAD5XTK7"/>
<feature type="coiled-coil region" evidence="1">
    <location>
        <begin position="730"/>
        <end position="803"/>
    </location>
</feature>
<protein>
    <submittedName>
        <fullName evidence="3">Uncharacterized protein</fullName>
    </submittedName>
</protein>
<dbReference type="EMBL" id="JADGJQ010000007">
    <property type="protein sequence ID" value="KAJ3182974.1"/>
    <property type="molecule type" value="Genomic_DNA"/>
</dbReference>
<accession>A0AAD5XTK7</accession>
<sequence length="942" mass="105539">MERRAQHAADVLPQGGMPQARPLLPAAKTGSQAPKTGPKLSKHSRLDENSKPQLPAKVGLSRKRVNGSNLGRKTLELINAAERVSQTLQILDRSETPGVVVTPRVGRSDEQGRVEKETAGQKVELAEHTVVDESQQTDDIVLTAPPVHQILSSIFQKDDNAGSFFRSSLRAPDAPPKKIVKSTAPPNPNPQPDPEVKSIKEPVPTTALPTGNDLLPGELSEPGNSNTQLTSEPLIENTKQAPSVETQPVPQPPPPPPSAPPSWAFESETKNDRLVKFLERENNELRQQLLAEKSPKPQDTQFTKQMDYLTDENQELRKENQALGFLRRRVQQLENDNRYLQMNQATTLKPASTCSRCASLEVKLSTMQSEASRHHIELKAVMDQNTYMREENTRLSGQNDILRAELLQNAKSQAVSEAQRQEIYDLVKEEKRLVENEIWKHPSQSPQADLVSQSSGAESRAVPVLKQMLNALSSVHSTGSTSQFPDAIPSCRGLIRIIGLTSRALVESERETKQLDQRIAQLRRQTQATVDEISEHYEQEMKVLRSDNRELERQLEELLSEKKRRQRETPSAEISNKPAPSEPSQPARPDNPLSSDMAKHEASTKYQKQAEQLAAANARLQSNQAHLESLVSKWKDENASLRRTLRSVPGPPNAEAEHIRLLQKIQELSTQLEDQKLLTDKANELITSLRTELEVARATAPPDFIKELERSWSEKMKELQQASPNAAHQLAQLTSMVEEHVAQLAAVRDENIDLQQSVAKLRAKLKKQEETWTEKCKAIQDDLHALQGEHAKVTHHLQDYERQHQKIVMLSTITDISDSLNSQSTATADAVNHPLGFDAHFLYLHDAHAALRHQTAALHQKLSALSALAETRLQENRVLDARHENERAQIETLQRAIEQQMRRIEGLQKDLVIVQEGKQCAEVKLANILKGYQQLVAPLRSI</sequence>
<proteinExistence type="predicted"/>
<gene>
    <name evidence="3" type="ORF">HDU87_007396</name>
</gene>
<evidence type="ECO:0000313" key="3">
    <source>
        <dbReference type="EMBL" id="KAJ3182974.1"/>
    </source>
</evidence>
<dbReference type="Proteomes" id="UP001212152">
    <property type="component" value="Unassembled WGS sequence"/>
</dbReference>
<feature type="compositionally biased region" description="Pro residues" evidence="2">
    <location>
        <begin position="249"/>
        <end position="260"/>
    </location>
</feature>
<organism evidence="3 4">
    <name type="scientific">Geranomyces variabilis</name>
    <dbReference type="NCBI Taxonomy" id="109894"/>
    <lineage>
        <taxon>Eukaryota</taxon>
        <taxon>Fungi</taxon>
        <taxon>Fungi incertae sedis</taxon>
        <taxon>Chytridiomycota</taxon>
        <taxon>Chytridiomycota incertae sedis</taxon>
        <taxon>Chytridiomycetes</taxon>
        <taxon>Spizellomycetales</taxon>
        <taxon>Powellomycetaceae</taxon>
        <taxon>Geranomyces</taxon>
    </lineage>
</organism>
<evidence type="ECO:0000313" key="4">
    <source>
        <dbReference type="Proteomes" id="UP001212152"/>
    </source>
</evidence>
<keyword evidence="1" id="KW-0175">Coiled coil</keyword>